<dbReference type="RefSeq" id="WP_253885617.1">
    <property type="nucleotide sequence ID" value="NZ_BAAAVB010000001.1"/>
</dbReference>
<accession>A0ABT1I7V8</accession>
<dbReference type="InterPro" id="IPR045218">
    <property type="entry name" value="DA1-like"/>
</dbReference>
<reference evidence="2 3" key="1">
    <citation type="submission" date="2022-06" db="EMBL/GenBank/DDBJ databases">
        <title>Genomic Encyclopedia of Archaeal and Bacterial Type Strains, Phase II (KMG-II): from individual species to whole genera.</title>
        <authorList>
            <person name="Goeker M."/>
        </authorList>
    </citation>
    <scope>NUCLEOTIDE SEQUENCE [LARGE SCALE GENOMIC DNA]</scope>
    <source>
        <strain evidence="2 3">DSM 44255</strain>
    </source>
</reference>
<dbReference type="PANTHER" id="PTHR24209:SF7">
    <property type="entry name" value="PROTEIN DA1-RELATED 2"/>
    <property type="match status" value="1"/>
</dbReference>
<dbReference type="InterPro" id="IPR022087">
    <property type="entry name" value="DA1-like_dom"/>
</dbReference>
<name>A0ABT1I7V8_9PSEU</name>
<dbReference type="Pfam" id="PF12315">
    <property type="entry name" value="DA1-like"/>
    <property type="match status" value="1"/>
</dbReference>
<organism evidence="2 3">
    <name type="scientific">Actinokineospora diospyrosa</name>
    <dbReference type="NCBI Taxonomy" id="103728"/>
    <lineage>
        <taxon>Bacteria</taxon>
        <taxon>Bacillati</taxon>
        <taxon>Actinomycetota</taxon>
        <taxon>Actinomycetes</taxon>
        <taxon>Pseudonocardiales</taxon>
        <taxon>Pseudonocardiaceae</taxon>
        <taxon>Actinokineospora</taxon>
    </lineage>
</organism>
<proteinExistence type="predicted"/>
<sequence length="239" mass="25128">MTLACTVCGGEPLGTYELSMHEEATCASHPVAARCTLCGRPAPDPRAPGWSRWGAAARCPRCALGAIETQEDARGQIPEVRAAMAALGIELTRRVRVTLAGHGPLSVETTGRDGVLGITHQQWGPAGYAAVSIEIAAGLTPIHFGATLAHELGHAWLAERKSGPLPLPLEEGVCEVFAGAWLKKQGTPMATRLRASMEANRDPIYGDGYRMVRAAILHTGIESVLTSVIKTGALPRPGG</sequence>
<dbReference type="EMBL" id="JAMTCO010000003">
    <property type="protein sequence ID" value="MCP2268707.1"/>
    <property type="molecule type" value="Genomic_DNA"/>
</dbReference>
<dbReference type="Proteomes" id="UP001205185">
    <property type="component" value="Unassembled WGS sequence"/>
</dbReference>
<evidence type="ECO:0000259" key="1">
    <source>
        <dbReference type="Pfam" id="PF12315"/>
    </source>
</evidence>
<keyword evidence="3" id="KW-1185">Reference proteome</keyword>
<gene>
    <name evidence="2" type="ORF">LV75_001194</name>
</gene>
<feature type="domain" description="Protein DA1-like" evidence="1">
    <location>
        <begin position="129"/>
        <end position="194"/>
    </location>
</feature>
<evidence type="ECO:0000313" key="2">
    <source>
        <dbReference type="EMBL" id="MCP2268707.1"/>
    </source>
</evidence>
<protein>
    <recommendedName>
        <fullName evidence="1">Protein DA1-like domain-containing protein</fullName>
    </recommendedName>
</protein>
<evidence type="ECO:0000313" key="3">
    <source>
        <dbReference type="Proteomes" id="UP001205185"/>
    </source>
</evidence>
<comment type="caution">
    <text evidence="2">The sequence shown here is derived from an EMBL/GenBank/DDBJ whole genome shotgun (WGS) entry which is preliminary data.</text>
</comment>
<dbReference type="PANTHER" id="PTHR24209">
    <property type="entry name" value="PROTEIN DA1-RELATED 2"/>
    <property type="match status" value="1"/>
</dbReference>